<dbReference type="Proteomes" id="UP000606115">
    <property type="component" value="Unassembled WGS sequence"/>
</dbReference>
<gene>
    <name evidence="1" type="ORF">GCM10007173_16710</name>
</gene>
<protein>
    <recommendedName>
        <fullName evidence="3">Peptidoglycan-binding protein</fullName>
    </recommendedName>
</protein>
<sequence>MARTVVWTYDGVILRIDAEFGTETKKQFQRYLKLAGTYKGIVDGGWGEMSQKAMQQWLRNCGYYPASKFKIDGAAGTSTWNEFSKAAAVWGFGSSATIPASRRRYEQLQKMLNKRRIGKRYSDGRYSVSNGVFI</sequence>
<reference evidence="2" key="1">
    <citation type="journal article" date="2019" name="Int. J. Syst. Evol. Microbiol.">
        <title>The Global Catalogue of Microorganisms (GCM) 10K type strain sequencing project: providing services to taxonomists for standard genome sequencing and annotation.</title>
        <authorList>
            <consortium name="The Broad Institute Genomics Platform"/>
            <consortium name="The Broad Institute Genome Sequencing Center for Infectious Disease"/>
            <person name="Wu L."/>
            <person name="Ma J."/>
        </authorList>
    </citation>
    <scope>NUCLEOTIDE SEQUENCE [LARGE SCALE GENOMIC DNA]</scope>
    <source>
        <strain evidence="2">CGMCC 1.3685</strain>
    </source>
</reference>
<dbReference type="InterPro" id="IPR036365">
    <property type="entry name" value="PGBD-like_sf"/>
</dbReference>
<dbReference type="Gene3D" id="1.10.101.10">
    <property type="entry name" value="PGBD-like superfamily/PGBD"/>
    <property type="match status" value="1"/>
</dbReference>
<name>A0ABQ2DHS1_9MICC</name>
<dbReference type="RefSeq" id="WP_096256948.1">
    <property type="nucleotide sequence ID" value="NZ_BMKX01000003.1"/>
</dbReference>
<dbReference type="EMBL" id="BMKX01000003">
    <property type="protein sequence ID" value="GGJ58623.1"/>
    <property type="molecule type" value="Genomic_DNA"/>
</dbReference>
<accession>A0ABQ2DHS1</accession>
<dbReference type="GeneID" id="303304038"/>
<keyword evidence="2" id="KW-1185">Reference proteome</keyword>
<dbReference type="SUPFAM" id="SSF47090">
    <property type="entry name" value="PGBD-like"/>
    <property type="match status" value="1"/>
</dbReference>
<comment type="caution">
    <text evidence="1">The sequence shown here is derived from an EMBL/GenBank/DDBJ whole genome shotgun (WGS) entry which is preliminary data.</text>
</comment>
<dbReference type="InterPro" id="IPR036366">
    <property type="entry name" value="PGBDSf"/>
</dbReference>
<evidence type="ECO:0000313" key="2">
    <source>
        <dbReference type="Proteomes" id="UP000606115"/>
    </source>
</evidence>
<organism evidence="1 2">
    <name type="scientific">Glutamicibacter ardleyensis</name>
    <dbReference type="NCBI Taxonomy" id="225894"/>
    <lineage>
        <taxon>Bacteria</taxon>
        <taxon>Bacillati</taxon>
        <taxon>Actinomycetota</taxon>
        <taxon>Actinomycetes</taxon>
        <taxon>Micrococcales</taxon>
        <taxon>Micrococcaceae</taxon>
        <taxon>Glutamicibacter</taxon>
    </lineage>
</organism>
<evidence type="ECO:0000313" key="1">
    <source>
        <dbReference type="EMBL" id="GGJ58623.1"/>
    </source>
</evidence>
<evidence type="ECO:0008006" key="3">
    <source>
        <dbReference type="Google" id="ProtNLM"/>
    </source>
</evidence>
<proteinExistence type="predicted"/>